<reference evidence="3" key="1">
    <citation type="submission" date="2016-06" db="EMBL/GenBank/DDBJ databases">
        <title>First high quality genome sequence of Plasmodium coatneyi using continuous long reads from single molecule, real-time sequencing.</title>
        <authorList>
            <person name="Chien J.-T."/>
            <person name="Pakala S.B."/>
            <person name="Geraldo J.A."/>
            <person name="Lapp S.A."/>
            <person name="Barnwell J.W."/>
            <person name="Kissinger J.C."/>
            <person name="Galinski M.R."/>
            <person name="Humphrey J.C."/>
        </authorList>
    </citation>
    <scope>NUCLEOTIDE SEQUENCE [LARGE SCALE GENOMIC DNA]</scope>
    <source>
        <strain evidence="3">Hackeri</strain>
    </source>
</reference>
<dbReference type="AlphaFoldDB" id="A0A1B1DZD7"/>
<evidence type="ECO:0000256" key="1">
    <source>
        <dbReference type="SAM" id="Phobius"/>
    </source>
</evidence>
<name>A0A1B1DZD7_9APIC</name>
<dbReference type="VEuPathDB" id="PlasmoDB:PCOAH_00021740"/>
<dbReference type="GeneID" id="30908900"/>
<evidence type="ECO:0000313" key="3">
    <source>
        <dbReference type="Proteomes" id="UP000092716"/>
    </source>
</evidence>
<feature type="transmembrane region" description="Helical" evidence="1">
    <location>
        <begin position="112"/>
        <end position="135"/>
    </location>
</feature>
<dbReference type="EMBL" id="CP016246">
    <property type="protein sequence ID" value="ANQ07965.1"/>
    <property type="molecule type" value="Genomic_DNA"/>
</dbReference>
<evidence type="ECO:0000313" key="2">
    <source>
        <dbReference type="EMBL" id="ANQ07965.1"/>
    </source>
</evidence>
<gene>
    <name evidence="2" type="ORF">PCOAH_00021740</name>
</gene>
<keyword evidence="1" id="KW-1133">Transmembrane helix</keyword>
<dbReference type="KEGG" id="pcot:PCOAH_00021740"/>
<protein>
    <submittedName>
        <fullName evidence="2">Uncharacterized protein</fullName>
    </submittedName>
</protein>
<dbReference type="RefSeq" id="XP_019914660.1">
    <property type="nucleotide sequence ID" value="XM_020058981.1"/>
</dbReference>
<keyword evidence="1" id="KW-0812">Transmembrane</keyword>
<accession>A0A1B1DZD7</accession>
<dbReference type="Proteomes" id="UP000092716">
    <property type="component" value="Chromosome 8"/>
</dbReference>
<sequence>MAKHVTFLYLHKCREKKKNKKYIYMNFVTKGGKNKSLSLHNLPHHKRSQKTIAIIPPIYKYIVQDSLVMENLGLSKKNKLNKTAEKDILQKQQKRLPYIYYLIRTSIHDSPYLNFFLFFFVISLFSSLLTITNIVDVPLLSQNLQETQGKISPCREGNPHQILHTVSILKHNQSGIYKKLSQSNV</sequence>
<keyword evidence="1" id="KW-0472">Membrane</keyword>
<organism evidence="2 3">
    <name type="scientific">Plasmodium coatneyi</name>
    <dbReference type="NCBI Taxonomy" id="208452"/>
    <lineage>
        <taxon>Eukaryota</taxon>
        <taxon>Sar</taxon>
        <taxon>Alveolata</taxon>
        <taxon>Apicomplexa</taxon>
        <taxon>Aconoidasida</taxon>
        <taxon>Haemosporida</taxon>
        <taxon>Plasmodiidae</taxon>
        <taxon>Plasmodium</taxon>
    </lineage>
</organism>
<proteinExistence type="predicted"/>
<keyword evidence="3" id="KW-1185">Reference proteome</keyword>